<evidence type="ECO:0000313" key="1">
    <source>
        <dbReference type="EMBL" id="QBK90622.1"/>
    </source>
</evidence>
<keyword evidence="1" id="KW-0378">Hydrolase</keyword>
<accession>A0A481Z5B2</accession>
<sequence>MSDTEKFKNIYERIDKNETLPYPKNQLFIRYVGDINKWPMIRNNARSGIIVYTYINDNLFFVLGVDNESKALTDFGGGIKKTENFIRGGLREFYEESLEIFGKIDEKIINDSLAIFTCEMCIIFIKMSFDFGEIKDIFMKELKNLKDDNKPIEVSDIKLISKENFYNLINKGNNDEIYHRVTNLLSKAKKKFGDFTLLFINL</sequence>
<proteinExistence type="predicted"/>
<gene>
    <name evidence="1" type="ORF">LCPAC104_01180</name>
</gene>
<name>A0A481Z5B2_9VIRU</name>
<dbReference type="EMBL" id="MK500495">
    <property type="protein sequence ID" value="QBK90622.1"/>
    <property type="molecule type" value="Genomic_DNA"/>
</dbReference>
<reference evidence="1" key="1">
    <citation type="journal article" date="2019" name="MBio">
        <title>Virus Genomes from Deep Sea Sediments Expand the Ocean Megavirome and Support Independent Origins of Viral Gigantism.</title>
        <authorList>
            <person name="Backstrom D."/>
            <person name="Yutin N."/>
            <person name="Jorgensen S.L."/>
            <person name="Dharamshi J."/>
            <person name="Homa F."/>
            <person name="Zaremba-Niedwiedzka K."/>
            <person name="Spang A."/>
            <person name="Wolf Y.I."/>
            <person name="Koonin E.V."/>
            <person name="Ettema T.J."/>
        </authorList>
    </citation>
    <scope>NUCLEOTIDE SEQUENCE</scope>
</reference>
<organism evidence="1">
    <name type="scientific">Pithovirus LCPAC104</name>
    <dbReference type="NCBI Taxonomy" id="2506589"/>
    <lineage>
        <taxon>Viruses</taxon>
        <taxon>Pithoviruses</taxon>
    </lineage>
</organism>
<dbReference type="GO" id="GO:0016787">
    <property type="term" value="F:hydrolase activity"/>
    <property type="evidence" value="ECO:0007669"/>
    <property type="project" value="UniProtKB-KW"/>
</dbReference>
<protein>
    <submittedName>
        <fullName evidence="1">NUDIX hydrolase</fullName>
    </submittedName>
</protein>